<dbReference type="EMBL" id="JBGJLR010000023">
    <property type="protein sequence ID" value="MEZ2740873.1"/>
    <property type="molecule type" value="Genomic_DNA"/>
</dbReference>
<protein>
    <submittedName>
        <fullName evidence="1">Uncharacterized protein</fullName>
    </submittedName>
</protein>
<sequence>MWEIKKENILDLSFKDFQTKEILYEFDGPKVFTLEKSSILFFAYFSDIDYQNEEYRLIICKTDEAEISNLKIGSISLDQILEKEYLWIVDFDFEDIHKKTTLIKDGFKNIPSDKKPKTGTLLWPHLKHQTEKDHSISDPSNSRGNWNFTYHDFFEAFSVHQNQFDRNFYTVTSESISRLKNRELQIDATYRKIEAAISNTSVNQARSHRTIAYAA</sequence>
<organism evidence="1 2">
    <name type="scientific">Comamonas jiangduensis</name>
    <dbReference type="NCBI Taxonomy" id="1194168"/>
    <lineage>
        <taxon>Bacteria</taxon>
        <taxon>Pseudomonadati</taxon>
        <taxon>Pseudomonadota</taxon>
        <taxon>Betaproteobacteria</taxon>
        <taxon>Burkholderiales</taxon>
        <taxon>Comamonadaceae</taxon>
        <taxon>Comamonas</taxon>
    </lineage>
</organism>
<keyword evidence="2" id="KW-1185">Reference proteome</keyword>
<comment type="caution">
    <text evidence="1">The sequence shown here is derived from an EMBL/GenBank/DDBJ whole genome shotgun (WGS) entry which is preliminary data.</text>
</comment>
<evidence type="ECO:0000313" key="1">
    <source>
        <dbReference type="EMBL" id="MEZ2740873.1"/>
    </source>
</evidence>
<accession>A0ABV4IGA2</accession>
<dbReference type="Proteomes" id="UP001567350">
    <property type="component" value="Unassembled WGS sequence"/>
</dbReference>
<name>A0ABV4IGA2_9BURK</name>
<gene>
    <name evidence="1" type="ORF">ACBP88_15715</name>
</gene>
<dbReference type="RefSeq" id="WP_370894040.1">
    <property type="nucleotide sequence ID" value="NZ_JBGJLR010000023.1"/>
</dbReference>
<reference evidence="1 2" key="1">
    <citation type="submission" date="2024-08" db="EMBL/GenBank/DDBJ databases">
        <authorList>
            <person name="Feng Z."/>
            <person name="Ronholm J."/>
        </authorList>
    </citation>
    <scope>NUCLEOTIDE SEQUENCE [LARGE SCALE GENOMIC DNA]</scope>
    <source>
        <strain evidence="1 2">4-AB0-8</strain>
    </source>
</reference>
<evidence type="ECO:0000313" key="2">
    <source>
        <dbReference type="Proteomes" id="UP001567350"/>
    </source>
</evidence>
<proteinExistence type="predicted"/>